<keyword evidence="3" id="KW-0813">Transport</keyword>
<dbReference type="InterPro" id="IPR002491">
    <property type="entry name" value="ABC_transptr_periplasmic_BD"/>
</dbReference>
<evidence type="ECO:0000256" key="1">
    <source>
        <dbReference type="ARBA" id="ARBA00004196"/>
    </source>
</evidence>
<evidence type="ECO:0000259" key="5">
    <source>
        <dbReference type="PROSITE" id="PS50983"/>
    </source>
</evidence>
<name>A0ABN1XJG7_9PSEU</name>
<reference evidence="6 7" key="1">
    <citation type="journal article" date="2019" name="Int. J. Syst. Evol. Microbiol.">
        <title>The Global Catalogue of Microorganisms (GCM) 10K type strain sequencing project: providing services to taxonomists for standard genome sequencing and annotation.</title>
        <authorList>
            <consortium name="The Broad Institute Genomics Platform"/>
            <consortium name="The Broad Institute Genome Sequencing Center for Infectious Disease"/>
            <person name="Wu L."/>
            <person name="Ma J."/>
        </authorList>
    </citation>
    <scope>NUCLEOTIDE SEQUENCE [LARGE SCALE GENOMIC DNA]</scope>
    <source>
        <strain evidence="6 7">JCM 11896</strain>
    </source>
</reference>
<dbReference type="PROSITE" id="PS51318">
    <property type="entry name" value="TAT"/>
    <property type="match status" value="1"/>
</dbReference>
<comment type="subcellular location">
    <subcellularLocation>
        <location evidence="1">Cell envelope</location>
    </subcellularLocation>
</comment>
<accession>A0ABN1XJG7</accession>
<dbReference type="InterPro" id="IPR006311">
    <property type="entry name" value="TAT_signal"/>
</dbReference>
<keyword evidence="4" id="KW-0732">Signal</keyword>
<evidence type="ECO:0000313" key="6">
    <source>
        <dbReference type="EMBL" id="GAA1383304.1"/>
    </source>
</evidence>
<comment type="caution">
    <text evidence="6">The sequence shown here is derived from an EMBL/GenBank/DDBJ whole genome shotgun (WGS) entry which is preliminary data.</text>
</comment>
<dbReference type="RefSeq" id="WP_344019247.1">
    <property type="nucleotide sequence ID" value="NZ_BAAAJK010000004.1"/>
</dbReference>
<dbReference type="InterPro" id="IPR051313">
    <property type="entry name" value="Bact_iron-sidero_bind"/>
</dbReference>
<evidence type="ECO:0000256" key="3">
    <source>
        <dbReference type="ARBA" id="ARBA00022448"/>
    </source>
</evidence>
<organism evidence="6 7">
    <name type="scientific">Pseudonocardia kongjuensis</name>
    <dbReference type="NCBI Taxonomy" id="102227"/>
    <lineage>
        <taxon>Bacteria</taxon>
        <taxon>Bacillati</taxon>
        <taxon>Actinomycetota</taxon>
        <taxon>Actinomycetes</taxon>
        <taxon>Pseudonocardiales</taxon>
        <taxon>Pseudonocardiaceae</taxon>
        <taxon>Pseudonocardia</taxon>
    </lineage>
</organism>
<dbReference type="Pfam" id="PF01497">
    <property type="entry name" value="Peripla_BP_2"/>
    <property type="match status" value="1"/>
</dbReference>
<evidence type="ECO:0000256" key="4">
    <source>
        <dbReference type="ARBA" id="ARBA00022729"/>
    </source>
</evidence>
<comment type="similarity">
    <text evidence="2">Belongs to the bacterial solute-binding protein 8 family.</text>
</comment>
<evidence type="ECO:0000313" key="7">
    <source>
        <dbReference type="Proteomes" id="UP001501414"/>
    </source>
</evidence>
<proteinExistence type="inferred from homology"/>
<dbReference type="PANTHER" id="PTHR30532:SF1">
    <property type="entry name" value="IRON(3+)-HYDROXAMATE-BINDING PROTEIN FHUD"/>
    <property type="match status" value="1"/>
</dbReference>
<dbReference type="PROSITE" id="PS50983">
    <property type="entry name" value="FE_B12_PBP"/>
    <property type="match status" value="1"/>
</dbReference>
<gene>
    <name evidence="6" type="ORF">GCM10009613_12560</name>
</gene>
<sequence length="327" mass="34671">MPLAPADPDTEWARIVAALSRRGFLGAGAAVAGMLLAGCGTGPGTDTADTGTVGETVGTTVGDRRAVVPADPQRVVVVEARAGLEFALLAGYPVVASDWDDDSHLVAMLPDGTARLPGDNMTPDPEGILNHDPDLLVVGRAWWEYYQEQGSLSEDIAPVLVADDTTADWRAVMTRQLTEIGRADRARAALDRYDDRVARARAELAPLLAGRTVAMLGVDADGFWTFPNMFPSNVATEIGFDLIGHDPAAAPQIVRLSAEHLDTYRDADLLVVQNPDDPGAQNPAFAALPAARAGRIVELEYANRFGFALTALDLVEDLTAGVVRHLG</sequence>
<keyword evidence="7" id="KW-1185">Reference proteome</keyword>
<protein>
    <recommendedName>
        <fullName evidence="5">Fe/B12 periplasmic-binding domain-containing protein</fullName>
    </recommendedName>
</protein>
<dbReference type="EMBL" id="BAAAJK010000004">
    <property type="protein sequence ID" value="GAA1383304.1"/>
    <property type="molecule type" value="Genomic_DNA"/>
</dbReference>
<dbReference type="PANTHER" id="PTHR30532">
    <property type="entry name" value="IRON III DICITRATE-BINDING PERIPLASMIC PROTEIN"/>
    <property type="match status" value="1"/>
</dbReference>
<dbReference type="SUPFAM" id="SSF53807">
    <property type="entry name" value="Helical backbone' metal receptor"/>
    <property type="match status" value="1"/>
</dbReference>
<evidence type="ECO:0000256" key="2">
    <source>
        <dbReference type="ARBA" id="ARBA00008814"/>
    </source>
</evidence>
<dbReference type="Proteomes" id="UP001501414">
    <property type="component" value="Unassembled WGS sequence"/>
</dbReference>
<feature type="domain" description="Fe/B12 periplasmic-binding" evidence="5">
    <location>
        <begin position="74"/>
        <end position="326"/>
    </location>
</feature>
<dbReference type="Gene3D" id="3.40.50.1980">
    <property type="entry name" value="Nitrogenase molybdenum iron protein domain"/>
    <property type="match status" value="2"/>
</dbReference>